<dbReference type="RefSeq" id="WP_135195390.1">
    <property type="nucleotide sequence ID" value="NZ_SPVH01000006.1"/>
</dbReference>
<reference evidence="3 4" key="1">
    <citation type="submission" date="2019-03" db="EMBL/GenBank/DDBJ databases">
        <title>Draft genome of Brevundimonas sp. a heavy metal resistant soil bacteria.</title>
        <authorList>
            <person name="Soto J."/>
        </authorList>
    </citation>
    <scope>NUCLEOTIDE SEQUENCE [LARGE SCALE GENOMIC DNA]</scope>
    <source>
        <strain evidence="3 4">B-10</strain>
    </source>
</reference>
<accession>A0A4Y9RVM3</accession>
<evidence type="ECO:0000256" key="1">
    <source>
        <dbReference type="SAM" id="MobiDB-lite"/>
    </source>
</evidence>
<comment type="caution">
    <text evidence="3">The sequence shown here is derived from an EMBL/GenBank/DDBJ whole genome shotgun (WGS) entry which is preliminary data.</text>
</comment>
<sequence length="114" mass="11745">MTKTLFAAAAAASLLLAGVASAQTAPAPAPTTSPAPEHENHAAHPTIDSTIEALVADPATKAVLDKHLPGLDRHPAYGQFKAMTLRQIAPYSQGNITDAKIAAIDTDLKALPTE</sequence>
<evidence type="ECO:0000256" key="2">
    <source>
        <dbReference type="SAM" id="SignalP"/>
    </source>
</evidence>
<name>A0A4Y9RVM3_9CAUL</name>
<keyword evidence="4" id="KW-1185">Reference proteome</keyword>
<dbReference type="OrthoDB" id="7211154at2"/>
<feature type="region of interest" description="Disordered" evidence="1">
    <location>
        <begin position="23"/>
        <end position="48"/>
    </location>
</feature>
<feature type="signal peptide" evidence="2">
    <location>
        <begin position="1"/>
        <end position="22"/>
    </location>
</feature>
<gene>
    <name evidence="3" type="ORF">EGY25_13170</name>
</gene>
<keyword evidence="2" id="KW-0732">Signal</keyword>
<feature type="chain" id="PRO_5021480083" evidence="2">
    <location>
        <begin position="23"/>
        <end position="114"/>
    </location>
</feature>
<organism evidence="3 4">
    <name type="scientific">Brevundimonas intermedia</name>
    <dbReference type="NCBI Taxonomy" id="74315"/>
    <lineage>
        <taxon>Bacteria</taxon>
        <taxon>Pseudomonadati</taxon>
        <taxon>Pseudomonadota</taxon>
        <taxon>Alphaproteobacteria</taxon>
        <taxon>Caulobacterales</taxon>
        <taxon>Caulobacteraceae</taxon>
        <taxon>Brevundimonas</taxon>
    </lineage>
</organism>
<dbReference type="Proteomes" id="UP000298216">
    <property type="component" value="Unassembled WGS sequence"/>
</dbReference>
<evidence type="ECO:0000313" key="3">
    <source>
        <dbReference type="EMBL" id="TFW12923.1"/>
    </source>
</evidence>
<proteinExistence type="predicted"/>
<protein>
    <submittedName>
        <fullName evidence="3">Uncharacterized protein</fullName>
    </submittedName>
</protein>
<dbReference type="AlphaFoldDB" id="A0A4Y9RVM3"/>
<dbReference type="EMBL" id="SPVH01000006">
    <property type="protein sequence ID" value="TFW12923.1"/>
    <property type="molecule type" value="Genomic_DNA"/>
</dbReference>
<evidence type="ECO:0000313" key="4">
    <source>
        <dbReference type="Proteomes" id="UP000298216"/>
    </source>
</evidence>